<feature type="compositionally biased region" description="Low complexity" evidence="1">
    <location>
        <begin position="48"/>
        <end position="67"/>
    </location>
</feature>
<feature type="region of interest" description="Disordered" evidence="1">
    <location>
        <begin position="35"/>
        <end position="95"/>
    </location>
</feature>
<accession>A0ABR9RWH1</accession>
<sequence length="226" mass="24072">MSATVRRMNAPDPSPGGLARIVLAGLTVGLMTLTSCADDGGEREDAAGDPTSSSAPTDSASGASTPPEETESVDAVPEAPGRSGLLRGLDPARTPDEKAVTDTWFRYWTQLTRMYTRVEVDRDAFARLARGDAFSGPVGYVERMRAAGTSNRGGSIASVEKVAVTGDTAVVTGCQRSDLVEQDADGNAVEAPTLFVRTRESLQRQGDRWIVVEHDVLSTMTECDYR</sequence>
<gene>
    <name evidence="2" type="ORF">IEQ44_14860</name>
</gene>
<evidence type="ECO:0000313" key="3">
    <source>
        <dbReference type="Proteomes" id="UP000756387"/>
    </source>
</evidence>
<evidence type="ECO:0008006" key="4">
    <source>
        <dbReference type="Google" id="ProtNLM"/>
    </source>
</evidence>
<dbReference type="Proteomes" id="UP000756387">
    <property type="component" value="Unassembled WGS sequence"/>
</dbReference>
<organism evidence="2 3">
    <name type="scientific">Nocardioides malaquae</name>
    <dbReference type="NCBI Taxonomy" id="2773426"/>
    <lineage>
        <taxon>Bacteria</taxon>
        <taxon>Bacillati</taxon>
        <taxon>Actinomycetota</taxon>
        <taxon>Actinomycetes</taxon>
        <taxon>Propionibacteriales</taxon>
        <taxon>Nocardioidaceae</taxon>
        <taxon>Nocardioides</taxon>
    </lineage>
</organism>
<proteinExistence type="predicted"/>
<reference evidence="2 3" key="1">
    <citation type="submission" date="2020-10" db="EMBL/GenBank/DDBJ databases">
        <title>Nocardioides sp. isolated from sludge.</title>
        <authorList>
            <person name="Zhang X."/>
        </authorList>
    </citation>
    <scope>NUCLEOTIDE SEQUENCE [LARGE SCALE GENOMIC DNA]</scope>
    <source>
        <strain evidence="2 3">Y6</strain>
    </source>
</reference>
<protein>
    <recommendedName>
        <fullName evidence="4">Nuclear transport factor 2 family protein</fullName>
    </recommendedName>
</protein>
<comment type="caution">
    <text evidence="2">The sequence shown here is derived from an EMBL/GenBank/DDBJ whole genome shotgun (WGS) entry which is preliminary data.</text>
</comment>
<name>A0ABR9RWH1_9ACTN</name>
<dbReference type="EMBL" id="JADCSA010000019">
    <property type="protein sequence ID" value="MBE7325929.1"/>
    <property type="molecule type" value="Genomic_DNA"/>
</dbReference>
<evidence type="ECO:0000313" key="2">
    <source>
        <dbReference type="EMBL" id="MBE7325929.1"/>
    </source>
</evidence>
<dbReference type="RefSeq" id="WP_193639256.1">
    <property type="nucleotide sequence ID" value="NZ_JADCSA010000019.1"/>
</dbReference>
<keyword evidence="3" id="KW-1185">Reference proteome</keyword>
<evidence type="ECO:0000256" key="1">
    <source>
        <dbReference type="SAM" id="MobiDB-lite"/>
    </source>
</evidence>